<accession>A0A853G2P4</accession>
<protein>
    <recommendedName>
        <fullName evidence="3">Formylmethanofuran dehydrogenase subunit E domain-containing protein</fullName>
    </recommendedName>
</protein>
<dbReference type="Proteomes" id="UP000559809">
    <property type="component" value="Unassembled WGS sequence"/>
</dbReference>
<sequence length="199" mass="21556">MQAPDFFRSAPTILMRDPLSELLGAAQGGVIEYTYADVVKLAGHSCPTVAGAYLMTRAALGKLYGEELPLRGGIRVDFQDELTNGVTGVIANVVSFITGATADNGFKGLAGKYDRRNLLFFNASIPGSIRYTRVDTGAQVVTSFHSQHVPGAPDLMSDLRRILADDAGEELKRSFALNWQDRVRRILENADHPALITCA</sequence>
<comment type="caution">
    <text evidence="1">The sequence shown here is derived from an EMBL/GenBank/DDBJ whole genome shotgun (WGS) entry which is preliminary data.</text>
</comment>
<name>A0A853G2P4_9BURK</name>
<dbReference type="EMBL" id="JACCEM010000003">
    <property type="protein sequence ID" value="NYT48766.1"/>
    <property type="molecule type" value="Genomic_DNA"/>
</dbReference>
<organism evidence="1 2">
    <name type="scientific">Parapusillimonas granuli</name>
    <dbReference type="NCBI Taxonomy" id="380911"/>
    <lineage>
        <taxon>Bacteria</taxon>
        <taxon>Pseudomonadati</taxon>
        <taxon>Pseudomonadota</taxon>
        <taxon>Betaproteobacteria</taxon>
        <taxon>Burkholderiales</taxon>
        <taxon>Alcaligenaceae</taxon>
        <taxon>Parapusillimonas</taxon>
    </lineage>
</organism>
<dbReference type="AlphaFoldDB" id="A0A853G2P4"/>
<gene>
    <name evidence="1" type="ORF">H0A72_05535</name>
</gene>
<evidence type="ECO:0008006" key="3">
    <source>
        <dbReference type="Google" id="ProtNLM"/>
    </source>
</evidence>
<dbReference type="RefSeq" id="WP_180154081.1">
    <property type="nucleotide sequence ID" value="NZ_JACCEM010000003.1"/>
</dbReference>
<proteinExistence type="predicted"/>
<keyword evidence="2" id="KW-1185">Reference proteome</keyword>
<evidence type="ECO:0000313" key="2">
    <source>
        <dbReference type="Proteomes" id="UP000559809"/>
    </source>
</evidence>
<evidence type="ECO:0000313" key="1">
    <source>
        <dbReference type="EMBL" id="NYT48766.1"/>
    </source>
</evidence>
<reference evidence="1 2" key="1">
    <citation type="submission" date="2020-07" db="EMBL/GenBank/DDBJ databases">
        <title>Taxonomic revisions and descriptions of new bacterial species based on genomic comparisons in the high-G+C-content subgroup of the family Alcaligenaceae.</title>
        <authorList>
            <person name="Szabo A."/>
            <person name="Felfoldi T."/>
        </authorList>
    </citation>
    <scope>NUCLEOTIDE SEQUENCE [LARGE SCALE GENOMIC DNA]</scope>
    <source>
        <strain evidence="1 2">LMG 24012</strain>
    </source>
</reference>